<name>A0A0M0JWJ3_9EUKA</name>
<dbReference type="PANTHER" id="PTHR43591">
    <property type="entry name" value="METHYLTRANSFERASE"/>
    <property type="match status" value="1"/>
</dbReference>
<feature type="domain" description="Methyltransferase type 11" evidence="3">
    <location>
        <begin position="162"/>
        <end position="261"/>
    </location>
</feature>
<dbReference type="Gene3D" id="3.40.50.150">
    <property type="entry name" value="Vaccinia Virus protein VP39"/>
    <property type="match status" value="1"/>
</dbReference>
<keyword evidence="4" id="KW-0489">Methyltransferase</keyword>
<proteinExistence type="predicted"/>
<dbReference type="OrthoDB" id="10017101at2759"/>
<evidence type="ECO:0000313" key="4">
    <source>
        <dbReference type="EMBL" id="KOO30692.1"/>
    </source>
</evidence>
<dbReference type="Proteomes" id="UP000037460">
    <property type="component" value="Unassembled WGS sequence"/>
</dbReference>
<dbReference type="PANTHER" id="PTHR43591:SF99">
    <property type="entry name" value="OS06G0646000 PROTEIN"/>
    <property type="match status" value="1"/>
</dbReference>
<feature type="chain" id="PRO_5005602156" evidence="2">
    <location>
        <begin position="20"/>
        <end position="379"/>
    </location>
</feature>
<dbReference type="GO" id="GO:0032259">
    <property type="term" value="P:methylation"/>
    <property type="evidence" value="ECO:0007669"/>
    <property type="project" value="UniProtKB-KW"/>
</dbReference>
<dbReference type="AlphaFoldDB" id="A0A0M0JWJ3"/>
<reference evidence="5" key="1">
    <citation type="journal article" date="2015" name="PLoS Genet.">
        <title>Genome Sequence and Transcriptome Analyses of Chrysochromulina tobin: Metabolic Tools for Enhanced Algal Fitness in the Prominent Order Prymnesiales (Haptophyceae).</title>
        <authorList>
            <person name="Hovde B.T."/>
            <person name="Deodato C.R."/>
            <person name="Hunsperger H.M."/>
            <person name="Ryken S.A."/>
            <person name="Yost W."/>
            <person name="Jha R.K."/>
            <person name="Patterson J."/>
            <person name="Monnat R.J. Jr."/>
            <person name="Barlow S.B."/>
            <person name="Starkenburg S.R."/>
            <person name="Cattolico R.A."/>
        </authorList>
    </citation>
    <scope>NUCLEOTIDE SEQUENCE</scope>
    <source>
        <strain evidence="5">CCMP291</strain>
    </source>
</reference>
<evidence type="ECO:0000259" key="3">
    <source>
        <dbReference type="Pfam" id="PF08241"/>
    </source>
</evidence>
<dbReference type="SUPFAM" id="SSF53335">
    <property type="entry name" value="S-adenosyl-L-methionine-dependent methyltransferases"/>
    <property type="match status" value="1"/>
</dbReference>
<keyword evidence="5" id="KW-1185">Reference proteome</keyword>
<feature type="signal peptide" evidence="2">
    <location>
        <begin position="1"/>
        <end position="19"/>
    </location>
</feature>
<sequence length="379" mass="41450">MSSMNMKIFAFAMLPAIAAWSTAPKATLRSLFDRTSTDDVLADPISKQPLRAEVTVVGGLRRERCVSQDGIRYPVNRLYADLVPTSGRSEESLTIGIDELREELVDAWGSRVQTGLFRSPLTAFLYERGWRQNFKAAGFPGIDVEFNEVQRWFRPAAGGVVVDMSCGSGLMTRRLVKSSVYGRVLALDYSEAMLQETARRVQEEGVSTKALTLCRADVAALPLRPTSIDAMHAGAAMHCWPRLEEGLRQIRQVLRPGGLFYATTFLQGAYGSGMPRQTGGSSFRFFRDADELRLLLVDAGFEPSSVTVRIEGRGCAVIKAVAPALTSPSTLAPEEVTMEELVSVEAAAEMVASPPLVDTEPKAADDEAEGVNRFFENLD</sequence>
<dbReference type="GO" id="GO:0008757">
    <property type="term" value="F:S-adenosylmethionine-dependent methyltransferase activity"/>
    <property type="evidence" value="ECO:0007669"/>
    <property type="project" value="InterPro"/>
</dbReference>
<dbReference type="EMBL" id="JWZX01002178">
    <property type="protein sequence ID" value="KOO30692.1"/>
    <property type="molecule type" value="Genomic_DNA"/>
</dbReference>
<evidence type="ECO:0000256" key="2">
    <source>
        <dbReference type="SAM" id="SignalP"/>
    </source>
</evidence>
<accession>A0A0M0JWJ3</accession>
<evidence type="ECO:0000313" key="5">
    <source>
        <dbReference type="Proteomes" id="UP000037460"/>
    </source>
</evidence>
<dbReference type="CDD" id="cd02440">
    <property type="entry name" value="AdoMet_MTases"/>
    <property type="match status" value="1"/>
</dbReference>
<organism evidence="4 5">
    <name type="scientific">Chrysochromulina tobinii</name>
    <dbReference type="NCBI Taxonomy" id="1460289"/>
    <lineage>
        <taxon>Eukaryota</taxon>
        <taxon>Haptista</taxon>
        <taxon>Haptophyta</taxon>
        <taxon>Prymnesiophyceae</taxon>
        <taxon>Prymnesiales</taxon>
        <taxon>Chrysochromulinaceae</taxon>
        <taxon>Chrysochromulina</taxon>
    </lineage>
</organism>
<feature type="region of interest" description="Disordered" evidence="1">
    <location>
        <begin position="357"/>
        <end position="379"/>
    </location>
</feature>
<keyword evidence="2" id="KW-0732">Signal</keyword>
<comment type="caution">
    <text evidence="4">The sequence shown here is derived from an EMBL/GenBank/DDBJ whole genome shotgun (WGS) entry which is preliminary data.</text>
</comment>
<dbReference type="InterPro" id="IPR029063">
    <property type="entry name" value="SAM-dependent_MTases_sf"/>
</dbReference>
<evidence type="ECO:0000256" key="1">
    <source>
        <dbReference type="SAM" id="MobiDB-lite"/>
    </source>
</evidence>
<gene>
    <name evidence="4" type="ORF">Ctob_008062</name>
</gene>
<dbReference type="Pfam" id="PF08241">
    <property type="entry name" value="Methyltransf_11"/>
    <property type="match status" value="1"/>
</dbReference>
<protein>
    <submittedName>
        <fullName evidence="4">S-adenosylmethionine-dependent methyltransferase</fullName>
    </submittedName>
</protein>
<keyword evidence="4" id="KW-0808">Transferase</keyword>
<dbReference type="InterPro" id="IPR013216">
    <property type="entry name" value="Methyltransf_11"/>
</dbReference>